<dbReference type="InterPro" id="IPR054612">
    <property type="entry name" value="Phage_capsid-like_C"/>
</dbReference>
<accession>X1VY29</accession>
<dbReference type="AlphaFoldDB" id="X1VY29"/>
<reference evidence="4" key="1">
    <citation type="journal article" date="2014" name="Front. Microbiol.">
        <title>High frequency of phylogenetically diverse reductive dehalogenase-homologous genes in deep subseafloor sedimentary metagenomes.</title>
        <authorList>
            <person name="Kawai M."/>
            <person name="Futagami T."/>
            <person name="Toyoda A."/>
            <person name="Takaki Y."/>
            <person name="Nishi S."/>
            <person name="Hori S."/>
            <person name="Arai W."/>
            <person name="Tsubouchi T."/>
            <person name="Morono Y."/>
            <person name="Uchiyama I."/>
            <person name="Ito T."/>
            <person name="Fujiyama A."/>
            <person name="Inagaki F."/>
            <person name="Takami H."/>
        </authorList>
    </citation>
    <scope>NUCLEOTIDE SEQUENCE</scope>
    <source>
        <strain evidence="4">Expedition CK06-06</strain>
    </source>
</reference>
<feature type="non-terminal residue" evidence="4">
    <location>
        <position position="160"/>
    </location>
</feature>
<dbReference type="EMBL" id="BARW01036021">
    <property type="protein sequence ID" value="GAJ24221.1"/>
    <property type="molecule type" value="Genomic_DNA"/>
</dbReference>
<organism evidence="4">
    <name type="scientific">marine sediment metagenome</name>
    <dbReference type="NCBI Taxonomy" id="412755"/>
    <lineage>
        <taxon>unclassified sequences</taxon>
        <taxon>metagenomes</taxon>
        <taxon>ecological metagenomes</taxon>
    </lineage>
</organism>
<evidence type="ECO:0000259" key="3">
    <source>
        <dbReference type="Pfam" id="PF05065"/>
    </source>
</evidence>
<name>X1VY29_9ZZZZ</name>
<comment type="subcellular location">
    <subcellularLocation>
        <location evidence="1">Virion</location>
    </subcellularLocation>
</comment>
<gene>
    <name evidence="4" type="ORF">S12H4_56036</name>
</gene>
<dbReference type="SUPFAM" id="SSF56563">
    <property type="entry name" value="Major capsid protein gp5"/>
    <property type="match status" value="1"/>
</dbReference>
<sequence>MKRPDDFSDNKEITGLAFQDKEGKIHKAYSKDEKLFTGEDFSVGKIIRAKILGNFSDLNDAETKAAGEGIGALGGWLVPTAVSAKVIDMARNLACVINAGAYTLPMPTPEMRLVKVTSDPTAYWVAEHGEIAESDWTLEPINLKVRTIGVLVRSSLELLE</sequence>
<proteinExistence type="predicted"/>
<dbReference type="Pfam" id="PF05065">
    <property type="entry name" value="Phage_capsid"/>
    <property type="match status" value="1"/>
</dbReference>
<dbReference type="GO" id="GO:0044423">
    <property type="term" value="C:virion component"/>
    <property type="evidence" value="ECO:0007669"/>
    <property type="project" value="UniProtKB-KW"/>
</dbReference>
<keyword evidence="2" id="KW-0946">Virion</keyword>
<dbReference type="Gene3D" id="3.30.2400.10">
    <property type="entry name" value="Major capsid protein gp5"/>
    <property type="match status" value="1"/>
</dbReference>
<dbReference type="InterPro" id="IPR024455">
    <property type="entry name" value="Phage_capsid"/>
</dbReference>
<evidence type="ECO:0000256" key="2">
    <source>
        <dbReference type="ARBA" id="ARBA00022844"/>
    </source>
</evidence>
<comment type="caution">
    <text evidence="4">The sequence shown here is derived from an EMBL/GenBank/DDBJ whole genome shotgun (WGS) entry which is preliminary data.</text>
</comment>
<feature type="domain" description="Phage capsid-like C-terminal" evidence="3">
    <location>
        <begin position="74"/>
        <end position="160"/>
    </location>
</feature>
<dbReference type="NCBIfam" id="TIGR01554">
    <property type="entry name" value="major_cap_HK97"/>
    <property type="match status" value="1"/>
</dbReference>
<evidence type="ECO:0000313" key="4">
    <source>
        <dbReference type="EMBL" id="GAJ24221.1"/>
    </source>
</evidence>
<protein>
    <recommendedName>
        <fullName evidence="3">Phage capsid-like C-terminal domain-containing protein</fullName>
    </recommendedName>
</protein>
<evidence type="ECO:0000256" key="1">
    <source>
        <dbReference type="ARBA" id="ARBA00004328"/>
    </source>
</evidence>